<reference evidence="2 3" key="1">
    <citation type="submission" date="2016-02" db="EMBL/GenBank/DDBJ databases">
        <title>Band-tailed pigeon sequencing and assembly.</title>
        <authorList>
            <person name="Soares A.E."/>
            <person name="Novak B.J."/>
            <person name="Rice E.S."/>
            <person name="O'Connell B."/>
            <person name="Chang D."/>
            <person name="Weber S."/>
            <person name="Shapiro B."/>
        </authorList>
    </citation>
    <scope>NUCLEOTIDE SEQUENCE [LARGE SCALE GENOMIC DNA]</scope>
    <source>
        <strain evidence="2">BTP2013</strain>
        <tissue evidence="2">Blood</tissue>
    </source>
</reference>
<dbReference type="AlphaFoldDB" id="A0A1V4JQL5"/>
<feature type="region of interest" description="Disordered" evidence="1">
    <location>
        <begin position="48"/>
        <end position="70"/>
    </location>
</feature>
<protein>
    <submittedName>
        <fullName evidence="2">Uncharacterized protein</fullName>
    </submittedName>
</protein>
<evidence type="ECO:0000256" key="1">
    <source>
        <dbReference type="SAM" id="MobiDB-lite"/>
    </source>
</evidence>
<feature type="compositionally biased region" description="Basic and acidic residues" evidence="1">
    <location>
        <begin position="58"/>
        <end position="70"/>
    </location>
</feature>
<sequence>MRGRSSLRRVPPEPSVTSLCYDLYLAGVCDCVVEAQFARQTSLQGSEVPQLSNAEQLTESHRCHKCDQGK</sequence>
<evidence type="ECO:0000313" key="3">
    <source>
        <dbReference type="Proteomes" id="UP000190648"/>
    </source>
</evidence>
<keyword evidence="3" id="KW-1185">Reference proteome</keyword>
<organism evidence="2 3">
    <name type="scientific">Patagioenas fasciata monilis</name>
    <dbReference type="NCBI Taxonomy" id="372326"/>
    <lineage>
        <taxon>Eukaryota</taxon>
        <taxon>Metazoa</taxon>
        <taxon>Chordata</taxon>
        <taxon>Craniata</taxon>
        <taxon>Vertebrata</taxon>
        <taxon>Euteleostomi</taxon>
        <taxon>Archelosauria</taxon>
        <taxon>Archosauria</taxon>
        <taxon>Dinosauria</taxon>
        <taxon>Saurischia</taxon>
        <taxon>Theropoda</taxon>
        <taxon>Coelurosauria</taxon>
        <taxon>Aves</taxon>
        <taxon>Neognathae</taxon>
        <taxon>Neoaves</taxon>
        <taxon>Columbimorphae</taxon>
        <taxon>Columbiformes</taxon>
        <taxon>Columbidae</taxon>
        <taxon>Patagioenas</taxon>
    </lineage>
</organism>
<proteinExistence type="predicted"/>
<dbReference type="EMBL" id="LSYS01006700">
    <property type="protein sequence ID" value="OPJ74463.1"/>
    <property type="molecule type" value="Genomic_DNA"/>
</dbReference>
<name>A0A1V4JQL5_PATFA</name>
<gene>
    <name evidence="2" type="ORF">AV530_001318</name>
</gene>
<accession>A0A1V4JQL5</accession>
<evidence type="ECO:0000313" key="2">
    <source>
        <dbReference type="EMBL" id="OPJ74463.1"/>
    </source>
</evidence>
<dbReference type="Proteomes" id="UP000190648">
    <property type="component" value="Unassembled WGS sequence"/>
</dbReference>
<comment type="caution">
    <text evidence="2">The sequence shown here is derived from an EMBL/GenBank/DDBJ whole genome shotgun (WGS) entry which is preliminary data.</text>
</comment>
<feature type="compositionally biased region" description="Polar residues" evidence="1">
    <location>
        <begin position="48"/>
        <end position="57"/>
    </location>
</feature>